<dbReference type="EMBL" id="BGZK01000617">
    <property type="protein sequence ID" value="GBP53149.1"/>
    <property type="molecule type" value="Genomic_DNA"/>
</dbReference>
<accession>A0A4C1WS61</accession>
<proteinExistence type="predicted"/>
<reference evidence="1 2" key="1">
    <citation type="journal article" date="2019" name="Commun. Biol.">
        <title>The bagworm genome reveals a unique fibroin gene that provides high tensile strength.</title>
        <authorList>
            <person name="Kono N."/>
            <person name="Nakamura H."/>
            <person name="Ohtoshi R."/>
            <person name="Tomita M."/>
            <person name="Numata K."/>
            <person name="Arakawa K."/>
        </authorList>
    </citation>
    <scope>NUCLEOTIDE SEQUENCE [LARGE SCALE GENOMIC DNA]</scope>
</reference>
<name>A0A4C1WS61_EUMVA</name>
<sequence length="150" mass="16823">MVRATHEFHYSSPRRPRLTTAHMQTEISVATYSDGEQKYRGKESCPSEELKAAGAGERAHHVLGVRLHPPSSLRTDHLHGQISATIVPSFPSTVRAALDPRALNSDFHVDPGFDLDSVLLKLIPKNPYSYTENTRSTVTSFNMKRFHSRL</sequence>
<gene>
    <name evidence="1" type="ORF">EVAR_28491_1</name>
</gene>
<evidence type="ECO:0000313" key="1">
    <source>
        <dbReference type="EMBL" id="GBP53149.1"/>
    </source>
</evidence>
<protein>
    <submittedName>
        <fullName evidence="1">Uncharacterized protein</fullName>
    </submittedName>
</protein>
<dbReference type="AlphaFoldDB" id="A0A4C1WS61"/>
<keyword evidence="2" id="KW-1185">Reference proteome</keyword>
<dbReference type="Proteomes" id="UP000299102">
    <property type="component" value="Unassembled WGS sequence"/>
</dbReference>
<comment type="caution">
    <text evidence="1">The sequence shown here is derived from an EMBL/GenBank/DDBJ whole genome shotgun (WGS) entry which is preliminary data.</text>
</comment>
<organism evidence="1 2">
    <name type="scientific">Eumeta variegata</name>
    <name type="common">Bagworm moth</name>
    <name type="synonym">Eumeta japonica</name>
    <dbReference type="NCBI Taxonomy" id="151549"/>
    <lineage>
        <taxon>Eukaryota</taxon>
        <taxon>Metazoa</taxon>
        <taxon>Ecdysozoa</taxon>
        <taxon>Arthropoda</taxon>
        <taxon>Hexapoda</taxon>
        <taxon>Insecta</taxon>
        <taxon>Pterygota</taxon>
        <taxon>Neoptera</taxon>
        <taxon>Endopterygota</taxon>
        <taxon>Lepidoptera</taxon>
        <taxon>Glossata</taxon>
        <taxon>Ditrysia</taxon>
        <taxon>Tineoidea</taxon>
        <taxon>Psychidae</taxon>
        <taxon>Oiketicinae</taxon>
        <taxon>Eumeta</taxon>
    </lineage>
</organism>
<evidence type="ECO:0000313" key="2">
    <source>
        <dbReference type="Proteomes" id="UP000299102"/>
    </source>
</evidence>